<protein>
    <submittedName>
        <fullName evidence="2">VOC family protein</fullName>
    </submittedName>
</protein>
<keyword evidence="3" id="KW-1185">Reference proteome</keyword>
<evidence type="ECO:0000313" key="3">
    <source>
        <dbReference type="Proteomes" id="UP000727490"/>
    </source>
</evidence>
<dbReference type="PROSITE" id="PS51819">
    <property type="entry name" value="VOC"/>
    <property type="match status" value="1"/>
</dbReference>
<dbReference type="AlphaFoldDB" id="A0A951MKK1"/>
<dbReference type="InterPro" id="IPR004360">
    <property type="entry name" value="Glyas_Fos-R_dOase_dom"/>
</dbReference>
<evidence type="ECO:0000313" key="2">
    <source>
        <dbReference type="EMBL" id="MBW3470466.1"/>
    </source>
</evidence>
<evidence type="ECO:0000259" key="1">
    <source>
        <dbReference type="PROSITE" id="PS51819"/>
    </source>
</evidence>
<organism evidence="2 3">
    <name type="scientific">Arthrospiribacter ruber</name>
    <dbReference type="NCBI Taxonomy" id="2487934"/>
    <lineage>
        <taxon>Bacteria</taxon>
        <taxon>Pseudomonadati</taxon>
        <taxon>Bacteroidota</taxon>
        <taxon>Cytophagia</taxon>
        <taxon>Cytophagales</taxon>
        <taxon>Cyclobacteriaceae</taxon>
        <taxon>Arthrospiribacter</taxon>
    </lineage>
</organism>
<reference evidence="2 3" key="1">
    <citation type="journal article" date="2020" name="Syst. Appl. Microbiol.">
        <title>Arthrospiribacter ruber gen. nov., sp. nov., a novel bacterium isolated from Arthrospira cultures.</title>
        <authorList>
            <person name="Waleron M."/>
            <person name="Misztak A."/>
            <person name="Waleron M.M."/>
            <person name="Furmaniak M."/>
            <person name="Mrozik A."/>
            <person name="Waleron K."/>
        </authorList>
    </citation>
    <scope>NUCLEOTIDE SEQUENCE [LARGE SCALE GENOMIC DNA]</scope>
    <source>
        <strain evidence="2 3">DPMB0001</strain>
    </source>
</reference>
<feature type="domain" description="VOC" evidence="1">
    <location>
        <begin position="5"/>
        <end position="119"/>
    </location>
</feature>
<proteinExistence type="predicted"/>
<dbReference type="InterPro" id="IPR037523">
    <property type="entry name" value="VOC_core"/>
</dbReference>
<dbReference type="Proteomes" id="UP000727490">
    <property type="component" value="Unassembled WGS sequence"/>
</dbReference>
<gene>
    <name evidence="2" type="ORF">EGN73_22050</name>
</gene>
<comment type="caution">
    <text evidence="2">The sequence shown here is derived from an EMBL/GenBank/DDBJ whole genome shotgun (WGS) entry which is preliminary data.</text>
</comment>
<dbReference type="RefSeq" id="WP_219294291.1">
    <property type="nucleotide sequence ID" value="NZ_RPHB01000017.1"/>
</dbReference>
<dbReference type="EMBL" id="RPHB01000017">
    <property type="protein sequence ID" value="MBW3470466.1"/>
    <property type="molecule type" value="Genomic_DNA"/>
</dbReference>
<name>A0A951MKK1_9BACT</name>
<accession>A0A951MKK1</accession>
<sequence length="125" mass="13879">MKLKQGIGVVFNVKDINRTEKFYKDILGIQVERQSGGDEPDWLMATLGNGVELMFFEGEEQIGRSPIIVFELEDGYMETVLESLSEKGVEIVNPVSEAPGGWSADFKDPDGHPLAFYQLGSLPLK</sequence>
<dbReference type="Pfam" id="PF00903">
    <property type="entry name" value="Glyoxalase"/>
    <property type="match status" value="1"/>
</dbReference>
<dbReference type="CDD" id="cd06587">
    <property type="entry name" value="VOC"/>
    <property type="match status" value="1"/>
</dbReference>